<reference evidence="1" key="1">
    <citation type="submission" date="2014-09" db="EMBL/GenBank/DDBJ databases">
        <authorList>
            <person name="Magalhaes I.L.F."/>
            <person name="Oliveira U."/>
            <person name="Santos F.R."/>
            <person name="Vidigal T.H.D.A."/>
            <person name="Brescovit A.D."/>
            <person name="Santos A.J."/>
        </authorList>
    </citation>
    <scope>NUCLEOTIDE SEQUENCE</scope>
    <source>
        <tissue evidence="1">Shoot tissue taken approximately 20 cm above the soil surface</tissue>
    </source>
</reference>
<evidence type="ECO:0000313" key="1">
    <source>
        <dbReference type="EMBL" id="JAD33111.1"/>
    </source>
</evidence>
<protein>
    <submittedName>
        <fullName evidence="1">Uncharacterized protein</fullName>
    </submittedName>
</protein>
<proteinExistence type="predicted"/>
<dbReference type="AlphaFoldDB" id="A0A0A8Z2W8"/>
<reference evidence="1" key="2">
    <citation type="journal article" date="2015" name="Data Brief">
        <title>Shoot transcriptome of the giant reed, Arundo donax.</title>
        <authorList>
            <person name="Barrero R.A."/>
            <person name="Guerrero F.D."/>
            <person name="Moolhuijzen P."/>
            <person name="Goolsby J.A."/>
            <person name="Tidwell J."/>
            <person name="Bellgard S.E."/>
            <person name="Bellgard M.I."/>
        </authorList>
    </citation>
    <scope>NUCLEOTIDE SEQUENCE</scope>
    <source>
        <tissue evidence="1">Shoot tissue taken approximately 20 cm above the soil surface</tissue>
    </source>
</reference>
<sequence>MKPSPAAPVRDIRGQLPDELGELLAIVQGPIQVDVILIHHGLELLL</sequence>
<dbReference type="EMBL" id="GBRH01264784">
    <property type="protein sequence ID" value="JAD33111.1"/>
    <property type="molecule type" value="Transcribed_RNA"/>
</dbReference>
<organism evidence="1">
    <name type="scientific">Arundo donax</name>
    <name type="common">Giant reed</name>
    <name type="synonym">Donax arundinaceus</name>
    <dbReference type="NCBI Taxonomy" id="35708"/>
    <lineage>
        <taxon>Eukaryota</taxon>
        <taxon>Viridiplantae</taxon>
        <taxon>Streptophyta</taxon>
        <taxon>Embryophyta</taxon>
        <taxon>Tracheophyta</taxon>
        <taxon>Spermatophyta</taxon>
        <taxon>Magnoliopsida</taxon>
        <taxon>Liliopsida</taxon>
        <taxon>Poales</taxon>
        <taxon>Poaceae</taxon>
        <taxon>PACMAD clade</taxon>
        <taxon>Arundinoideae</taxon>
        <taxon>Arundineae</taxon>
        <taxon>Arundo</taxon>
    </lineage>
</organism>
<name>A0A0A8Z2W8_ARUDO</name>
<accession>A0A0A8Z2W8</accession>